<feature type="transmembrane region" description="Helical" evidence="3">
    <location>
        <begin position="20"/>
        <end position="44"/>
    </location>
</feature>
<dbReference type="OrthoDB" id="9810906at2"/>
<keyword evidence="6" id="KW-1185">Reference proteome</keyword>
<keyword evidence="3" id="KW-0812">Transmembrane</keyword>
<dbReference type="CDD" id="cd07381">
    <property type="entry name" value="MPP_CapA"/>
    <property type="match status" value="1"/>
</dbReference>
<dbReference type="PATRIC" id="fig|1178515.4.peg.4207"/>
<feature type="region of interest" description="Disordered" evidence="2">
    <location>
        <begin position="49"/>
        <end position="121"/>
    </location>
</feature>
<dbReference type="KEGG" id="pswu:SY83_20770"/>
<evidence type="ECO:0000256" key="3">
    <source>
        <dbReference type="SAM" id="Phobius"/>
    </source>
</evidence>
<dbReference type="RefSeq" id="WP_068610009.1">
    <property type="nucleotide sequence ID" value="NZ_CP011388.1"/>
</dbReference>
<accession>A0A172TN50</accession>
<evidence type="ECO:0000256" key="2">
    <source>
        <dbReference type="SAM" id="MobiDB-lite"/>
    </source>
</evidence>
<gene>
    <name evidence="5" type="ORF">SY83_20770</name>
</gene>
<keyword evidence="3" id="KW-0472">Membrane</keyword>
<dbReference type="Pfam" id="PF09587">
    <property type="entry name" value="PGA_cap"/>
    <property type="match status" value="1"/>
</dbReference>
<evidence type="ECO:0000313" key="6">
    <source>
        <dbReference type="Proteomes" id="UP000076927"/>
    </source>
</evidence>
<dbReference type="PANTHER" id="PTHR33393">
    <property type="entry name" value="POLYGLUTAMINE SYNTHESIS ACCESSORY PROTEIN RV0574C-RELATED"/>
    <property type="match status" value="1"/>
</dbReference>
<evidence type="ECO:0000259" key="4">
    <source>
        <dbReference type="SMART" id="SM00854"/>
    </source>
</evidence>
<keyword evidence="3" id="KW-1133">Transmembrane helix</keyword>
<dbReference type="Gene3D" id="3.60.21.10">
    <property type="match status" value="1"/>
</dbReference>
<comment type="similarity">
    <text evidence="1">Belongs to the CapA family.</text>
</comment>
<organism evidence="5 6">
    <name type="scientific">Paenibacillus swuensis</name>
    <dbReference type="NCBI Taxonomy" id="1178515"/>
    <lineage>
        <taxon>Bacteria</taxon>
        <taxon>Bacillati</taxon>
        <taxon>Bacillota</taxon>
        <taxon>Bacilli</taxon>
        <taxon>Bacillales</taxon>
        <taxon>Paenibacillaceae</taxon>
        <taxon>Paenibacillus</taxon>
    </lineage>
</organism>
<dbReference type="Proteomes" id="UP000076927">
    <property type="component" value="Chromosome"/>
</dbReference>
<sequence length="434" mass="47363">MIESRKETRRKRKARKETKLKRLIVLNTLLLVTAGTLGYGIWYAGNDPEDASPSTERTTTAANNQEASEQTKPVAQDVPDQVKRPENLPDAEHQEPEKSNPSGPEVAEPDSSKAPNPSSSDQALIHMNFVGDILLAGTVEDRMMKEGWNTPYIFVKDVLSKADITVGNLETPVTKHNEPQKKSYVFKSSPDALPALKDAGFDVLSLANNHILDQGRQGLLDTMEAADEAGFERIGAGKNVDEAYKPVMMTKQGVKVAFVGLSRVVPEGSWKAGPSTPGVAETYDTTRPLKEIRKADQTADLVVVVVHWGKERQEQPADHQQELAHAYIDAGADLVIGAHPHVLQGFEQYKGKWIAYSLGNFIFTTNSNPKTWDTGILETTCTKKGSCALKLIPVLTKYGQPKLMDAVAGSALRKRISDLSKDAAVDAKGIIIAD</sequence>
<feature type="compositionally biased region" description="Polar residues" evidence="2">
    <location>
        <begin position="52"/>
        <end position="73"/>
    </location>
</feature>
<feature type="domain" description="Capsule synthesis protein CapA" evidence="4">
    <location>
        <begin position="126"/>
        <end position="365"/>
    </location>
</feature>
<feature type="compositionally biased region" description="Basic and acidic residues" evidence="2">
    <location>
        <begin position="80"/>
        <end position="98"/>
    </location>
</feature>
<dbReference type="InterPro" id="IPR029052">
    <property type="entry name" value="Metallo-depent_PP-like"/>
</dbReference>
<evidence type="ECO:0000256" key="1">
    <source>
        <dbReference type="ARBA" id="ARBA00005662"/>
    </source>
</evidence>
<protein>
    <recommendedName>
        <fullName evidence="4">Capsule synthesis protein CapA domain-containing protein</fullName>
    </recommendedName>
</protein>
<dbReference type="InterPro" id="IPR019079">
    <property type="entry name" value="Capsule_synth_CapA"/>
</dbReference>
<reference evidence="5 6" key="1">
    <citation type="submission" date="2015-01" db="EMBL/GenBank/DDBJ databases">
        <title>Paenibacillus swuensis/DY6/whole genome sequencing.</title>
        <authorList>
            <person name="Kim M.K."/>
            <person name="Srinivasan S."/>
            <person name="Lee J.-J."/>
        </authorList>
    </citation>
    <scope>NUCLEOTIDE SEQUENCE [LARGE SCALE GENOMIC DNA]</scope>
    <source>
        <strain evidence="5 6">DY6</strain>
    </source>
</reference>
<dbReference type="AlphaFoldDB" id="A0A172TN50"/>
<dbReference type="SUPFAM" id="SSF56300">
    <property type="entry name" value="Metallo-dependent phosphatases"/>
    <property type="match status" value="1"/>
</dbReference>
<dbReference type="EMBL" id="CP011388">
    <property type="protein sequence ID" value="ANE48314.1"/>
    <property type="molecule type" value="Genomic_DNA"/>
</dbReference>
<dbReference type="SMART" id="SM00854">
    <property type="entry name" value="PGA_cap"/>
    <property type="match status" value="1"/>
</dbReference>
<evidence type="ECO:0000313" key="5">
    <source>
        <dbReference type="EMBL" id="ANE48314.1"/>
    </source>
</evidence>
<proteinExistence type="inferred from homology"/>
<dbReference type="PANTHER" id="PTHR33393:SF13">
    <property type="entry name" value="PGA BIOSYNTHESIS PROTEIN CAPA"/>
    <property type="match status" value="1"/>
</dbReference>
<dbReference type="InterPro" id="IPR052169">
    <property type="entry name" value="CW_Biosynth-Accessory"/>
</dbReference>
<name>A0A172TN50_9BACL</name>
<dbReference type="STRING" id="1178515.SY83_20770"/>